<protein>
    <submittedName>
        <fullName evidence="2">T9SS type A sorting domain-containing protein</fullName>
    </submittedName>
</protein>
<dbReference type="EMBL" id="SRLD01000048">
    <property type="protein sequence ID" value="TGE13868.1"/>
    <property type="molecule type" value="Genomic_DNA"/>
</dbReference>
<keyword evidence="3" id="KW-1185">Reference proteome</keyword>
<accession>A0A4Z0PFE5</accession>
<dbReference type="RefSeq" id="WP_135499327.1">
    <property type="nucleotide sequence ID" value="NZ_SRLD01000048.1"/>
</dbReference>
<dbReference type="AlphaFoldDB" id="A0A4Z0PFE5"/>
<evidence type="ECO:0000313" key="2">
    <source>
        <dbReference type="EMBL" id="TGE13868.1"/>
    </source>
</evidence>
<proteinExistence type="predicted"/>
<feature type="domain" description="Secretion system C-terminal sorting" evidence="1">
    <location>
        <begin position="151"/>
        <end position="221"/>
    </location>
</feature>
<dbReference type="NCBIfam" id="TIGR04183">
    <property type="entry name" value="Por_Secre_tail"/>
    <property type="match status" value="1"/>
</dbReference>
<sequence>MNQSSVVVNIPTLASGSPCSSVSPQLTVISQNPQNYTLPIQLQVKPDAIGPNPSQGGSRFNVYQGGTYGINVAGGNCYPAGTTFVFTTNSRYFTIENNNELYIAGNAPKGSLGSAILTATQPNGCTTFRSYNIFNPTTPAPVRLSGATVSMYPNPATSAVTVSAGREGAYLLELSDQYGTTALKQQFTGTETMLNIQGLREGVYSLRLLSKAGCVTKQLVIE</sequence>
<reference evidence="2 3" key="1">
    <citation type="submission" date="2019-04" db="EMBL/GenBank/DDBJ databases">
        <authorList>
            <person name="Feng G."/>
            <person name="Zhang J."/>
            <person name="Zhu H."/>
        </authorList>
    </citation>
    <scope>NUCLEOTIDE SEQUENCE [LARGE SCALE GENOMIC DNA]</scope>
    <source>
        <strain evidence="2 3">JCM 17223</strain>
    </source>
</reference>
<evidence type="ECO:0000313" key="3">
    <source>
        <dbReference type="Proteomes" id="UP000297739"/>
    </source>
</evidence>
<evidence type="ECO:0000259" key="1">
    <source>
        <dbReference type="Pfam" id="PF18962"/>
    </source>
</evidence>
<dbReference type="Proteomes" id="UP000297739">
    <property type="component" value="Unassembled WGS sequence"/>
</dbReference>
<dbReference type="Pfam" id="PF18962">
    <property type="entry name" value="Por_Secre_tail"/>
    <property type="match status" value="1"/>
</dbReference>
<comment type="caution">
    <text evidence="2">The sequence shown here is derived from an EMBL/GenBank/DDBJ whole genome shotgun (WGS) entry which is preliminary data.</text>
</comment>
<gene>
    <name evidence="2" type="ORF">E5J99_18610</name>
</gene>
<organism evidence="2 3">
    <name type="scientific">Hymenobacter elongatus</name>
    <dbReference type="NCBI Taxonomy" id="877208"/>
    <lineage>
        <taxon>Bacteria</taxon>
        <taxon>Pseudomonadati</taxon>
        <taxon>Bacteroidota</taxon>
        <taxon>Cytophagia</taxon>
        <taxon>Cytophagales</taxon>
        <taxon>Hymenobacteraceae</taxon>
        <taxon>Hymenobacter</taxon>
    </lineage>
</organism>
<dbReference type="InterPro" id="IPR026444">
    <property type="entry name" value="Secre_tail"/>
</dbReference>
<name>A0A4Z0PFE5_9BACT</name>
<dbReference type="OrthoDB" id="9342482at2"/>